<proteinExistence type="predicted"/>
<dbReference type="RefSeq" id="WP_008621476.1">
    <property type="nucleotide sequence ID" value="NZ_AONQ01000090.1"/>
</dbReference>
<comment type="caution">
    <text evidence="1">The sequence shown here is derived from an EMBL/GenBank/DDBJ whole genome shotgun (WGS) entry which is preliminary data.</text>
</comment>
<dbReference type="EMBL" id="AONQ01000090">
    <property type="protein sequence ID" value="EME67982.1"/>
    <property type="molecule type" value="Genomic_DNA"/>
</dbReference>
<gene>
    <name evidence="1" type="ORF">H261_20734</name>
</gene>
<reference evidence="1 2" key="1">
    <citation type="journal article" date="2014" name="Genome Announc.">
        <title>Draft Genome Sequence of Magnetospirillum sp. Strain SO-1, a Freshwater Magnetotactic Bacterium Isolated from the Ol'khovka River, Russia.</title>
        <authorList>
            <person name="Grouzdev D.S."/>
            <person name="Dziuba M.V."/>
            <person name="Sukhacheva M.S."/>
            <person name="Mardanov A.V."/>
            <person name="Beletskiy A.V."/>
            <person name="Kuznetsov B.B."/>
            <person name="Skryabin K.G."/>
        </authorList>
    </citation>
    <scope>NUCLEOTIDE SEQUENCE [LARGE SCALE GENOMIC DNA]</scope>
    <source>
        <strain evidence="1 2">SO-1</strain>
    </source>
</reference>
<organism evidence="1 2">
    <name type="scientific">Paramagnetospirillum caucaseum</name>
    <dbReference type="NCBI Taxonomy" id="1244869"/>
    <lineage>
        <taxon>Bacteria</taxon>
        <taxon>Pseudomonadati</taxon>
        <taxon>Pseudomonadota</taxon>
        <taxon>Alphaproteobacteria</taxon>
        <taxon>Rhodospirillales</taxon>
        <taxon>Magnetospirillaceae</taxon>
        <taxon>Paramagnetospirillum</taxon>
    </lineage>
</organism>
<dbReference type="Proteomes" id="UP000011744">
    <property type="component" value="Unassembled WGS sequence"/>
</dbReference>
<dbReference type="STRING" id="1244869.H261_20734"/>
<keyword evidence="2" id="KW-1185">Reference proteome</keyword>
<name>M2ZL03_9PROT</name>
<protein>
    <recommendedName>
        <fullName evidence="3">DUF2971 domain-containing protein</fullName>
    </recommendedName>
</protein>
<dbReference type="eggNOG" id="COG0457">
    <property type="taxonomic scope" value="Bacteria"/>
</dbReference>
<dbReference type="AlphaFoldDB" id="M2ZL03"/>
<dbReference type="OrthoDB" id="4119964at2"/>
<evidence type="ECO:0008006" key="3">
    <source>
        <dbReference type="Google" id="ProtNLM"/>
    </source>
</evidence>
<accession>M2ZL03</accession>
<sequence length="219" mass="25025">MRAYKFRSASSTDKIFDIILNRRLYCADWRNLNDPLEGIFAFGTSKESRKAYDKFLGKIRNEKGKLKVCSLSATFDCHLLWAHYADGFNGVAIEVELPDHDPRVQEVKYRGVFAYVNCDGNMKPLDAAKDVLFSKYDEWAYEKEIRILSHDEYYSLDIPVKRVIAGHRMNPALFDALQLICETQDIPIYRVGIGDEGLDADSVPPSRFSPLASSSRRGR</sequence>
<evidence type="ECO:0000313" key="2">
    <source>
        <dbReference type="Proteomes" id="UP000011744"/>
    </source>
</evidence>
<evidence type="ECO:0000313" key="1">
    <source>
        <dbReference type="EMBL" id="EME67982.1"/>
    </source>
</evidence>